<reference evidence="2" key="1">
    <citation type="submission" date="2017-09" db="EMBL/GenBank/DDBJ databases">
        <title>Contemporary evolution of a Lepidopteran species, Heliothis virescens, in response to modern agricultural practices.</title>
        <authorList>
            <person name="Fritz M.L."/>
            <person name="Deyonke A.M."/>
            <person name="Papanicolaou A."/>
            <person name="Micinski S."/>
            <person name="Westbrook J."/>
            <person name="Gould F."/>
        </authorList>
    </citation>
    <scope>NUCLEOTIDE SEQUENCE [LARGE SCALE GENOMIC DNA]</scope>
    <source>
        <strain evidence="2">HvINT-</strain>
        <tissue evidence="2">Whole body</tissue>
    </source>
</reference>
<accession>A0A2A4IXG5</accession>
<comment type="caution">
    <text evidence="2">The sequence shown here is derived from an EMBL/GenBank/DDBJ whole genome shotgun (WGS) entry which is preliminary data.</text>
</comment>
<evidence type="ECO:0000313" key="2">
    <source>
        <dbReference type="EMBL" id="PCG64176.1"/>
    </source>
</evidence>
<dbReference type="EMBL" id="NWSH01005472">
    <property type="protein sequence ID" value="PCG64176.1"/>
    <property type="molecule type" value="Genomic_DNA"/>
</dbReference>
<sequence>MYTAGILRILDIPRTDPRDPARGALGHGDQDPCTPVVRDQDRGPLDLSDQISMGHQDMTIDLQNHCYNVTI</sequence>
<feature type="region of interest" description="Disordered" evidence="1">
    <location>
        <begin position="13"/>
        <end position="43"/>
    </location>
</feature>
<name>A0A2A4IXG5_HELVI</name>
<evidence type="ECO:0000256" key="1">
    <source>
        <dbReference type="SAM" id="MobiDB-lite"/>
    </source>
</evidence>
<organism evidence="2">
    <name type="scientific">Heliothis virescens</name>
    <name type="common">Tobacco budworm moth</name>
    <dbReference type="NCBI Taxonomy" id="7102"/>
    <lineage>
        <taxon>Eukaryota</taxon>
        <taxon>Metazoa</taxon>
        <taxon>Ecdysozoa</taxon>
        <taxon>Arthropoda</taxon>
        <taxon>Hexapoda</taxon>
        <taxon>Insecta</taxon>
        <taxon>Pterygota</taxon>
        <taxon>Neoptera</taxon>
        <taxon>Endopterygota</taxon>
        <taxon>Lepidoptera</taxon>
        <taxon>Glossata</taxon>
        <taxon>Ditrysia</taxon>
        <taxon>Noctuoidea</taxon>
        <taxon>Noctuidae</taxon>
        <taxon>Heliothinae</taxon>
        <taxon>Heliothis</taxon>
    </lineage>
</organism>
<gene>
    <name evidence="2" type="ORF">B5V51_11096</name>
</gene>
<dbReference type="AlphaFoldDB" id="A0A2A4IXG5"/>
<protein>
    <submittedName>
        <fullName evidence="2">Uncharacterized protein</fullName>
    </submittedName>
</protein>
<proteinExistence type="predicted"/>